<keyword evidence="3" id="KW-1185">Reference proteome</keyword>
<reference evidence="2 3" key="1">
    <citation type="submission" date="2024-03" db="EMBL/GenBank/DDBJ databases">
        <authorList>
            <person name="Gkanogiannis A."/>
            <person name="Becerra Lopez-Lavalle L."/>
        </authorList>
    </citation>
    <scope>NUCLEOTIDE SEQUENCE [LARGE SCALE GENOMIC DNA]</scope>
</reference>
<accession>A0ABP0Y6S1</accession>
<feature type="region of interest" description="Disordered" evidence="1">
    <location>
        <begin position="24"/>
        <end position="135"/>
    </location>
</feature>
<name>A0ABP0Y6S1_9ROSI</name>
<evidence type="ECO:0000313" key="3">
    <source>
        <dbReference type="Proteomes" id="UP001642487"/>
    </source>
</evidence>
<organism evidence="2 3">
    <name type="scientific">Citrullus colocynthis</name>
    <name type="common">colocynth</name>
    <dbReference type="NCBI Taxonomy" id="252529"/>
    <lineage>
        <taxon>Eukaryota</taxon>
        <taxon>Viridiplantae</taxon>
        <taxon>Streptophyta</taxon>
        <taxon>Embryophyta</taxon>
        <taxon>Tracheophyta</taxon>
        <taxon>Spermatophyta</taxon>
        <taxon>Magnoliopsida</taxon>
        <taxon>eudicotyledons</taxon>
        <taxon>Gunneridae</taxon>
        <taxon>Pentapetalae</taxon>
        <taxon>rosids</taxon>
        <taxon>fabids</taxon>
        <taxon>Cucurbitales</taxon>
        <taxon>Cucurbitaceae</taxon>
        <taxon>Benincaseae</taxon>
        <taxon>Citrullus</taxon>
    </lineage>
</organism>
<feature type="compositionally biased region" description="Polar residues" evidence="1">
    <location>
        <begin position="113"/>
        <end position="135"/>
    </location>
</feature>
<feature type="compositionally biased region" description="Basic and acidic residues" evidence="1">
    <location>
        <begin position="55"/>
        <end position="88"/>
    </location>
</feature>
<evidence type="ECO:0000256" key="1">
    <source>
        <dbReference type="SAM" id="MobiDB-lite"/>
    </source>
</evidence>
<gene>
    <name evidence="2" type="ORF">CITCOLO1_LOCUS7226</name>
</gene>
<proteinExistence type="predicted"/>
<dbReference type="Proteomes" id="UP001642487">
    <property type="component" value="Chromosome 2"/>
</dbReference>
<protein>
    <submittedName>
        <fullName evidence="2">Uncharacterized protein</fullName>
    </submittedName>
</protein>
<feature type="non-terminal residue" evidence="2">
    <location>
        <position position="135"/>
    </location>
</feature>
<dbReference type="EMBL" id="OZ021736">
    <property type="protein sequence ID" value="CAK9315430.1"/>
    <property type="molecule type" value="Genomic_DNA"/>
</dbReference>
<evidence type="ECO:0000313" key="2">
    <source>
        <dbReference type="EMBL" id="CAK9315430.1"/>
    </source>
</evidence>
<sequence>MIPQKDNEAVNEIVTRRKPALVSISQGRGRGENCSLGKEDRNSGLELGSNGRTFETQEKLQKNRQEPTKEKLSLDESHGESKNPKQKDLNLGYSKSKSRRDCRRKANEKSRHASSSHSNRGQSRGEVSNTKTLTK</sequence>